<dbReference type="PANTHER" id="PTHR24171:SF8">
    <property type="entry name" value="BRCA1-ASSOCIATED RING DOMAIN PROTEIN 1"/>
    <property type="match status" value="1"/>
</dbReference>
<feature type="repeat" description="ANK" evidence="3">
    <location>
        <begin position="822"/>
        <end position="842"/>
    </location>
</feature>
<reference evidence="4" key="1">
    <citation type="submission" date="2021-10" db="EMBL/GenBank/DDBJ databases">
        <title>The complete genome sequence of Leeia sp. TBRC 13508.</title>
        <authorList>
            <person name="Charoenyingcharoen P."/>
            <person name="Yukphan P."/>
        </authorList>
    </citation>
    <scope>NUCLEOTIDE SEQUENCE</scope>
    <source>
        <strain evidence="4">TBRC 13508</strain>
    </source>
</reference>
<comment type="caution">
    <text evidence="4">The sequence shown here is derived from an EMBL/GenBank/DDBJ whole genome shotgun (WGS) entry which is preliminary data.</text>
</comment>
<sequence length="918" mass="104543">MSALPLTEAILLEILQSLGGTPYPTNKKNKFSTGQVSLDLHTAMCDEVISGIFNAFGMDEQAQSDAIYNLVEFINNYKSIELNVWTFAANSPQILWVLLGHLFIPGLARHVAFWHLEQPLDNGMAAGRFWYLPETRNADGKDRLYLPVAQVVDWLLDLLGVTVEQHANEYGKPNDNDLSHDDIRRSLYNWRNETPIRLDSIQKYFPDEAKLKFNGAFSLDITRGHAQQFSDALAFVKRKALTADKLRLEIAMTAPGRLEAILEGQANENEQAEFIKCLALRYAAPLMSTIRQRLRIARMVQDGYIRLLKHLCPNVDRSCTDPQQNKLLQICSLYKLVYNLTIDAWLNCCDQGESAENACFEEHLPKWGKNSLFLSILPSRRDSSNLELASFLTRIFFEMQADDELENLFGWDESSTLSIIQRNALRTETFVDERRSMLKLRERMRASSPWRTLQEEHRYWVVAQVAQFHTFGRETKLMAVQRLRELATSPAQTVQAILLELDVHLNGEYRNRPKDTRVKVEALIKEAEASDGYALWRAVILQYKAKHLLACNDFDSAEKLFRAALEASFESNFGTLRTWIAKDCLALAVANGKLIANNHEKYYREMLGGWMMKYQDVPPIEEVARSASEYFWSTLYRPYPDIPTEKRISSEMVKKIYQDLIPLLMSGNQDGLRHWIRTNQSLLKSPLPDVEGNSVLISLIKRHTQFMSKLPLMRKLLPDDLQDEQRKFEDMLVHWKKFLGLLAMESPRQLNMADLKGQTPLMLIAEAGDTALLKIMLGAGADPDMQDSQGMTALHAACKSLIDGCVDALLDHPCALDKLTKDGRSPLHTASWAGHIHAVKRLSLLAPKLVWHRDESNKTPLELAETLIEQPDELESLATLRAQDGKRCASKTELEQILQLLEQVPIPDLTSRESGRTH</sequence>
<evidence type="ECO:0000256" key="3">
    <source>
        <dbReference type="PROSITE-ProRule" id="PRU00023"/>
    </source>
</evidence>
<keyword evidence="1" id="KW-0677">Repeat</keyword>
<dbReference type="RefSeq" id="WP_227181914.1">
    <property type="nucleotide sequence ID" value="NZ_JAJBZT010000012.1"/>
</dbReference>
<dbReference type="Gene3D" id="1.25.40.20">
    <property type="entry name" value="Ankyrin repeat-containing domain"/>
    <property type="match status" value="1"/>
</dbReference>
<evidence type="ECO:0000313" key="5">
    <source>
        <dbReference type="Proteomes" id="UP001165395"/>
    </source>
</evidence>
<dbReference type="InterPro" id="IPR036770">
    <property type="entry name" value="Ankyrin_rpt-contain_sf"/>
</dbReference>
<evidence type="ECO:0000313" key="4">
    <source>
        <dbReference type="EMBL" id="MCB6185082.1"/>
    </source>
</evidence>
<dbReference type="SMART" id="SM00248">
    <property type="entry name" value="ANK"/>
    <property type="match status" value="3"/>
</dbReference>
<proteinExistence type="predicted"/>
<dbReference type="InterPro" id="IPR002110">
    <property type="entry name" value="Ankyrin_rpt"/>
</dbReference>
<dbReference type="PROSITE" id="PS50088">
    <property type="entry name" value="ANK_REPEAT"/>
    <property type="match status" value="2"/>
</dbReference>
<organism evidence="4 5">
    <name type="scientific">Leeia speluncae</name>
    <dbReference type="NCBI Taxonomy" id="2884804"/>
    <lineage>
        <taxon>Bacteria</taxon>
        <taxon>Pseudomonadati</taxon>
        <taxon>Pseudomonadota</taxon>
        <taxon>Betaproteobacteria</taxon>
        <taxon>Neisseriales</taxon>
        <taxon>Leeiaceae</taxon>
        <taxon>Leeia</taxon>
    </lineage>
</organism>
<keyword evidence="2 3" id="KW-0040">ANK repeat</keyword>
<evidence type="ECO:0000256" key="2">
    <source>
        <dbReference type="ARBA" id="ARBA00023043"/>
    </source>
</evidence>
<gene>
    <name evidence="4" type="ORF">LIN78_16160</name>
</gene>
<name>A0ABS8DA91_9NEIS</name>
<feature type="repeat" description="ANK" evidence="3">
    <location>
        <begin position="756"/>
        <end position="788"/>
    </location>
</feature>
<protein>
    <submittedName>
        <fullName evidence="4">Ankyrin repeat domain-containing protein</fullName>
    </submittedName>
</protein>
<keyword evidence="5" id="KW-1185">Reference proteome</keyword>
<accession>A0ABS8DA91</accession>
<dbReference type="Pfam" id="PF12796">
    <property type="entry name" value="Ank_2"/>
    <property type="match status" value="1"/>
</dbReference>
<evidence type="ECO:0000256" key="1">
    <source>
        <dbReference type="ARBA" id="ARBA00022737"/>
    </source>
</evidence>
<dbReference type="EMBL" id="JAJBZT010000012">
    <property type="protein sequence ID" value="MCB6185082.1"/>
    <property type="molecule type" value="Genomic_DNA"/>
</dbReference>
<dbReference type="PANTHER" id="PTHR24171">
    <property type="entry name" value="ANKYRIN REPEAT DOMAIN-CONTAINING PROTEIN 39-RELATED"/>
    <property type="match status" value="1"/>
</dbReference>
<dbReference type="SUPFAM" id="SSF48403">
    <property type="entry name" value="Ankyrin repeat"/>
    <property type="match status" value="1"/>
</dbReference>
<dbReference type="PROSITE" id="PS50297">
    <property type="entry name" value="ANK_REP_REGION"/>
    <property type="match status" value="2"/>
</dbReference>
<dbReference type="Proteomes" id="UP001165395">
    <property type="component" value="Unassembled WGS sequence"/>
</dbReference>